<dbReference type="WBParaSite" id="SBAD_0000348501-mRNA-1">
    <property type="protein sequence ID" value="SBAD_0000348501-mRNA-1"/>
    <property type="gene ID" value="SBAD_0000348501"/>
</dbReference>
<gene>
    <name evidence="1" type="ORF">SBAD_LOCUS3331</name>
</gene>
<proteinExistence type="predicted"/>
<accession>A0A183II86</accession>
<dbReference type="Proteomes" id="UP000270296">
    <property type="component" value="Unassembled WGS sequence"/>
</dbReference>
<sequence>MSSARLDCVVKPPQQGSERLVAVDKTDQRGDAAVPKNSLGLFAATITTWSCGRRHKAKPILELSFYVSAFLQFPIFDHNIMAMALMAVSLGPTRNTSKSTDDHRNDDHDNCKSIVTHKLCSLRRKNMHPA</sequence>
<evidence type="ECO:0000313" key="3">
    <source>
        <dbReference type="WBParaSite" id="SBAD_0000348501-mRNA-1"/>
    </source>
</evidence>
<dbReference type="EMBL" id="UZAM01007691">
    <property type="protein sequence ID" value="VDP00816.1"/>
    <property type="molecule type" value="Genomic_DNA"/>
</dbReference>
<evidence type="ECO:0000313" key="1">
    <source>
        <dbReference type="EMBL" id="VDP00816.1"/>
    </source>
</evidence>
<reference evidence="3" key="1">
    <citation type="submission" date="2016-06" db="UniProtKB">
        <authorList>
            <consortium name="WormBaseParasite"/>
        </authorList>
    </citation>
    <scope>IDENTIFICATION</scope>
</reference>
<evidence type="ECO:0000313" key="2">
    <source>
        <dbReference type="Proteomes" id="UP000270296"/>
    </source>
</evidence>
<name>A0A183II86_9BILA</name>
<protein>
    <submittedName>
        <fullName evidence="1 3">Uncharacterized protein</fullName>
    </submittedName>
</protein>
<keyword evidence="2" id="KW-1185">Reference proteome</keyword>
<reference evidence="1 2" key="2">
    <citation type="submission" date="2018-11" db="EMBL/GenBank/DDBJ databases">
        <authorList>
            <consortium name="Pathogen Informatics"/>
        </authorList>
    </citation>
    <scope>NUCLEOTIDE SEQUENCE [LARGE SCALE GENOMIC DNA]</scope>
</reference>
<dbReference type="AlphaFoldDB" id="A0A183II86"/>
<organism evidence="3">
    <name type="scientific">Soboliphyme baturini</name>
    <dbReference type="NCBI Taxonomy" id="241478"/>
    <lineage>
        <taxon>Eukaryota</taxon>
        <taxon>Metazoa</taxon>
        <taxon>Ecdysozoa</taxon>
        <taxon>Nematoda</taxon>
        <taxon>Enoplea</taxon>
        <taxon>Dorylaimia</taxon>
        <taxon>Dioctophymatida</taxon>
        <taxon>Dioctophymatoidea</taxon>
        <taxon>Soboliphymatidae</taxon>
        <taxon>Soboliphyme</taxon>
    </lineage>
</organism>